<evidence type="ECO:0000313" key="3">
    <source>
        <dbReference type="Proteomes" id="UP000769780"/>
    </source>
</evidence>
<feature type="transmembrane region" description="Helical" evidence="1">
    <location>
        <begin position="132"/>
        <end position="153"/>
    </location>
</feature>
<feature type="transmembrane region" description="Helical" evidence="1">
    <location>
        <begin position="190"/>
        <end position="207"/>
    </location>
</feature>
<dbReference type="Proteomes" id="UP000769780">
    <property type="component" value="Unassembled WGS sequence"/>
</dbReference>
<gene>
    <name evidence="2" type="ORF">H0185_00300</name>
</gene>
<evidence type="ECO:0000256" key="1">
    <source>
        <dbReference type="SAM" id="Phobius"/>
    </source>
</evidence>
<dbReference type="EMBL" id="JACWFH010000001">
    <property type="protein sequence ID" value="MBY0095260.1"/>
    <property type="molecule type" value="Genomic_DNA"/>
</dbReference>
<organism evidence="2 3">
    <name type="scientific">Mesobacillus maritimus</name>
    <dbReference type="NCBI Taxonomy" id="1643336"/>
    <lineage>
        <taxon>Bacteria</taxon>
        <taxon>Bacillati</taxon>
        <taxon>Bacillota</taxon>
        <taxon>Bacilli</taxon>
        <taxon>Bacillales</taxon>
        <taxon>Bacillaceae</taxon>
        <taxon>Mesobacillus</taxon>
    </lineage>
</organism>
<protein>
    <submittedName>
        <fullName evidence="2">ABC transporter permease</fullName>
    </submittedName>
</protein>
<feature type="transmembrane region" description="Helical" evidence="1">
    <location>
        <begin position="57"/>
        <end position="81"/>
    </location>
</feature>
<feature type="transmembrane region" description="Helical" evidence="1">
    <location>
        <begin position="25"/>
        <end position="45"/>
    </location>
</feature>
<dbReference type="InterPro" id="IPR010288">
    <property type="entry name" value="EcsB_ABC"/>
</dbReference>
<feature type="transmembrane region" description="Helical" evidence="1">
    <location>
        <begin position="284"/>
        <end position="303"/>
    </location>
</feature>
<name>A0ABS7JZ37_9BACI</name>
<dbReference type="Pfam" id="PF05975">
    <property type="entry name" value="EcsB"/>
    <property type="match status" value="1"/>
</dbReference>
<feature type="transmembrane region" description="Helical" evidence="1">
    <location>
        <begin position="102"/>
        <end position="126"/>
    </location>
</feature>
<dbReference type="PIRSF" id="PIRSF037259">
    <property type="entry name" value="EcsB_ABC"/>
    <property type="match status" value="1"/>
</dbReference>
<keyword evidence="1" id="KW-0812">Transmembrane</keyword>
<comment type="caution">
    <text evidence="2">The sequence shown here is derived from an EMBL/GenBank/DDBJ whole genome shotgun (WGS) entry which is preliminary data.</text>
</comment>
<keyword evidence="3" id="KW-1185">Reference proteome</keyword>
<feature type="transmembrane region" description="Helical" evidence="1">
    <location>
        <begin position="349"/>
        <end position="370"/>
    </location>
</feature>
<keyword evidence="1" id="KW-1133">Transmembrane helix</keyword>
<sequence length="403" mass="46860">MFNAQELWKERFALFAKETGRYLRYIFNGHLVVVFLFLLGTAGFYYQEWIKTLDPEFPAAIIMAVVLAFMLTYSPTLTFLSEADKIFLLPLETKLGDYFKRGMMLSLVLQSYLLLIFLAVFMPMYVKVTGTSFRLFIPFLVVLVILKGINLFIRRKVEYDIDSSTHKVDSVVRFFVNGVMLYLLFSEASFILIGVPAVLLVLYAIFYNRQAKDKGLKWEHLIEQEEKRMGAFYRIANLFTDVPKLKDRVKRRKWLDIFLGNIAFSQKNTFSHIYLRTFFRSGDYFGLFLRLTVIGALGIYFLTYGPGQTILALLFLYLTGFQLLPLWNHHQHKLWLDLYPVGAAIKEMAFTKLLTMIMFIQTVVFGLVILVKQDLLTAGSTVILGMFFTLAFVHIYSKKRRQV</sequence>
<feature type="transmembrane region" description="Helical" evidence="1">
    <location>
        <begin position="309"/>
        <end position="328"/>
    </location>
</feature>
<proteinExistence type="predicted"/>
<dbReference type="RefSeq" id="WP_221870074.1">
    <property type="nucleotide sequence ID" value="NZ_JACWFH010000001.1"/>
</dbReference>
<accession>A0ABS7JZ37</accession>
<reference evidence="2 3" key="1">
    <citation type="submission" date="2020-07" db="EMBL/GenBank/DDBJ databases">
        <title>Fungal Genomes of the International Space Station.</title>
        <authorList>
            <person name="Seuylemezian A."/>
            <person name="Singh N.K."/>
            <person name="Wood J."/>
            <person name="Venkateswaran K."/>
        </authorList>
    </citation>
    <scope>NUCLEOTIDE SEQUENCE [LARGE SCALE GENOMIC DNA]</scope>
    <source>
        <strain evidence="2 3">PL-B2</strain>
    </source>
</reference>
<evidence type="ECO:0000313" key="2">
    <source>
        <dbReference type="EMBL" id="MBY0095260.1"/>
    </source>
</evidence>
<keyword evidence="1" id="KW-0472">Membrane</keyword>
<feature type="transmembrane region" description="Helical" evidence="1">
    <location>
        <begin position="376"/>
        <end position="396"/>
    </location>
</feature>
<feature type="transmembrane region" description="Helical" evidence="1">
    <location>
        <begin position="165"/>
        <end position="184"/>
    </location>
</feature>